<gene>
    <name evidence="3" type="ORF">IEE83_20315</name>
</gene>
<keyword evidence="4" id="KW-1185">Reference proteome</keyword>
<feature type="chain" id="PRO_5045362182" description="Lipoprotein" evidence="2">
    <location>
        <begin position="21"/>
        <end position="89"/>
    </location>
</feature>
<feature type="compositionally biased region" description="Polar residues" evidence="1">
    <location>
        <begin position="67"/>
        <end position="77"/>
    </location>
</feature>
<evidence type="ECO:0000256" key="2">
    <source>
        <dbReference type="SAM" id="SignalP"/>
    </source>
</evidence>
<sequence>MKNLKSIAVLTFSTMLFLSACNNGTEQSQGGTSGSETQTTKNDSSGADSRSAIGTNEDNQKKEAGYPSNQSNLNSDSTSRKHDLDTLKK</sequence>
<dbReference type="RefSeq" id="WP_194122311.1">
    <property type="nucleotide sequence ID" value="NZ_JACYGY010000001.1"/>
</dbReference>
<dbReference type="Proteomes" id="UP000634134">
    <property type="component" value="Unassembled WGS sequence"/>
</dbReference>
<feature type="compositionally biased region" description="Polar residues" evidence="1">
    <location>
        <begin position="41"/>
        <end position="57"/>
    </location>
</feature>
<organism evidence="3 4">
    <name type="scientific">Dyadobacter subterraneus</name>
    <dbReference type="NCBI Taxonomy" id="2773304"/>
    <lineage>
        <taxon>Bacteria</taxon>
        <taxon>Pseudomonadati</taxon>
        <taxon>Bacteroidota</taxon>
        <taxon>Cytophagia</taxon>
        <taxon>Cytophagales</taxon>
        <taxon>Spirosomataceae</taxon>
        <taxon>Dyadobacter</taxon>
    </lineage>
</organism>
<evidence type="ECO:0000313" key="4">
    <source>
        <dbReference type="Proteomes" id="UP000634134"/>
    </source>
</evidence>
<feature type="region of interest" description="Disordered" evidence="1">
    <location>
        <begin position="22"/>
        <end position="89"/>
    </location>
</feature>
<dbReference type="PROSITE" id="PS51257">
    <property type="entry name" value="PROKAR_LIPOPROTEIN"/>
    <property type="match status" value="1"/>
</dbReference>
<name>A0ABR9WFS3_9BACT</name>
<evidence type="ECO:0000313" key="3">
    <source>
        <dbReference type="EMBL" id="MBE9464238.1"/>
    </source>
</evidence>
<comment type="caution">
    <text evidence="3">The sequence shown here is derived from an EMBL/GenBank/DDBJ whole genome shotgun (WGS) entry which is preliminary data.</text>
</comment>
<protein>
    <recommendedName>
        <fullName evidence="5">Lipoprotein</fullName>
    </recommendedName>
</protein>
<proteinExistence type="predicted"/>
<accession>A0ABR9WFS3</accession>
<feature type="signal peptide" evidence="2">
    <location>
        <begin position="1"/>
        <end position="20"/>
    </location>
</feature>
<keyword evidence="2" id="KW-0732">Signal</keyword>
<evidence type="ECO:0008006" key="5">
    <source>
        <dbReference type="Google" id="ProtNLM"/>
    </source>
</evidence>
<evidence type="ECO:0000256" key="1">
    <source>
        <dbReference type="SAM" id="MobiDB-lite"/>
    </source>
</evidence>
<reference evidence="4" key="1">
    <citation type="submission" date="2023-07" db="EMBL/GenBank/DDBJ databases">
        <title>Dyadobacter sp. nov 'subterranea' isolated from contaminted grondwater.</title>
        <authorList>
            <person name="Szabo I."/>
            <person name="Al-Omari J."/>
            <person name="Szerdahelyi S.G."/>
            <person name="Rado J."/>
        </authorList>
    </citation>
    <scope>NUCLEOTIDE SEQUENCE [LARGE SCALE GENOMIC DNA]</scope>
    <source>
        <strain evidence="4">UP-52</strain>
    </source>
</reference>
<feature type="compositionally biased region" description="Low complexity" evidence="1">
    <location>
        <begin position="24"/>
        <end position="40"/>
    </location>
</feature>
<dbReference type="EMBL" id="JACYGY010000001">
    <property type="protein sequence ID" value="MBE9464238.1"/>
    <property type="molecule type" value="Genomic_DNA"/>
</dbReference>
<feature type="compositionally biased region" description="Basic and acidic residues" evidence="1">
    <location>
        <begin position="78"/>
        <end position="89"/>
    </location>
</feature>